<proteinExistence type="predicted"/>
<evidence type="ECO:0000313" key="1">
    <source>
        <dbReference type="EMBL" id="MDP9829876.1"/>
    </source>
</evidence>
<comment type="caution">
    <text evidence="1">The sequence shown here is derived from an EMBL/GenBank/DDBJ whole genome shotgun (WGS) entry which is preliminary data.</text>
</comment>
<accession>A0ABT9PBI0</accession>
<gene>
    <name evidence="1" type="ORF">J2S57_005625</name>
</gene>
<reference evidence="1 2" key="1">
    <citation type="submission" date="2023-07" db="EMBL/GenBank/DDBJ databases">
        <title>Sequencing the genomes of 1000 actinobacteria strains.</title>
        <authorList>
            <person name="Klenk H.-P."/>
        </authorList>
    </citation>
    <scope>NUCLEOTIDE SEQUENCE [LARGE SCALE GENOMIC DNA]</scope>
    <source>
        <strain evidence="1 2">DSM 44388</strain>
    </source>
</reference>
<dbReference type="RefSeq" id="WP_307248512.1">
    <property type="nucleotide sequence ID" value="NZ_JAUSQZ010000001.1"/>
</dbReference>
<protein>
    <submittedName>
        <fullName evidence="1">Uncharacterized protein</fullName>
    </submittedName>
</protein>
<name>A0ABT9PBI0_9ACTN</name>
<dbReference type="InterPro" id="IPR046485">
    <property type="entry name" value="DUF6578"/>
</dbReference>
<dbReference type="EMBL" id="JAUSQZ010000001">
    <property type="protein sequence ID" value="MDP9829876.1"/>
    <property type="molecule type" value="Genomic_DNA"/>
</dbReference>
<dbReference type="Proteomes" id="UP001235712">
    <property type="component" value="Unassembled WGS sequence"/>
</dbReference>
<keyword evidence="2" id="KW-1185">Reference proteome</keyword>
<dbReference type="Pfam" id="PF20218">
    <property type="entry name" value="DUF6578"/>
    <property type="match status" value="1"/>
</dbReference>
<evidence type="ECO:0000313" key="2">
    <source>
        <dbReference type="Proteomes" id="UP001235712"/>
    </source>
</evidence>
<sequence length="162" mass="17425">MRTYVWMSGWQLECCGSSFGVGESVQWPVGLEEPSGTEELLEVLDGDWARRVQYREDHHQVWASGVLTGTVASIDGVTCSTKLVEEIAKVRVPGSGRVLGVPDLEAAYPVASDQRTLVGWVIGVEGASYEAFPPPALEPAPRPGSLMRTLALASRKVLGRSG</sequence>
<organism evidence="1 2">
    <name type="scientific">Kineosporia succinea</name>
    <dbReference type="NCBI Taxonomy" id="84632"/>
    <lineage>
        <taxon>Bacteria</taxon>
        <taxon>Bacillati</taxon>
        <taxon>Actinomycetota</taxon>
        <taxon>Actinomycetes</taxon>
        <taxon>Kineosporiales</taxon>
        <taxon>Kineosporiaceae</taxon>
        <taxon>Kineosporia</taxon>
    </lineage>
</organism>